<feature type="transmembrane region" description="Helical" evidence="1">
    <location>
        <begin position="240"/>
        <end position="259"/>
    </location>
</feature>
<feature type="transmembrane region" description="Helical" evidence="1">
    <location>
        <begin position="271"/>
        <end position="288"/>
    </location>
</feature>
<dbReference type="PANTHER" id="PTHR31157:SF1">
    <property type="entry name" value="SCP DOMAIN-CONTAINING PROTEIN"/>
    <property type="match status" value="1"/>
</dbReference>
<dbReference type="EMBL" id="MFJV01000001">
    <property type="protein sequence ID" value="OGG24397.1"/>
    <property type="molecule type" value="Genomic_DNA"/>
</dbReference>
<name>A0A1F6AJF5_9BACT</name>
<feature type="transmembrane region" description="Helical" evidence="1">
    <location>
        <begin position="21"/>
        <end position="41"/>
    </location>
</feature>
<comment type="caution">
    <text evidence="3">The sequence shown here is derived from an EMBL/GenBank/DDBJ whole genome shotgun (WGS) entry which is preliminary data.</text>
</comment>
<dbReference type="PANTHER" id="PTHR31157">
    <property type="entry name" value="SCP DOMAIN-CONTAINING PROTEIN"/>
    <property type="match status" value="1"/>
</dbReference>
<organism evidence="3 4">
    <name type="scientific">Candidatus Gottesmanbacteria bacterium RIFCSPLOWO2_01_FULL_43_11b</name>
    <dbReference type="NCBI Taxonomy" id="1798392"/>
    <lineage>
        <taxon>Bacteria</taxon>
        <taxon>Candidatus Gottesmaniibacteriota</taxon>
    </lineage>
</organism>
<evidence type="ECO:0000313" key="3">
    <source>
        <dbReference type="EMBL" id="OGG24397.1"/>
    </source>
</evidence>
<keyword evidence="1" id="KW-0812">Transmembrane</keyword>
<evidence type="ECO:0000256" key="1">
    <source>
        <dbReference type="SAM" id="Phobius"/>
    </source>
</evidence>
<keyword evidence="1" id="KW-1133">Transmembrane helix</keyword>
<reference evidence="3 4" key="1">
    <citation type="journal article" date="2016" name="Nat. Commun.">
        <title>Thousands of microbial genomes shed light on interconnected biogeochemical processes in an aquifer system.</title>
        <authorList>
            <person name="Anantharaman K."/>
            <person name="Brown C.T."/>
            <person name="Hug L.A."/>
            <person name="Sharon I."/>
            <person name="Castelle C.J."/>
            <person name="Probst A.J."/>
            <person name="Thomas B.C."/>
            <person name="Singh A."/>
            <person name="Wilkins M.J."/>
            <person name="Karaoz U."/>
            <person name="Brodie E.L."/>
            <person name="Williams K.H."/>
            <person name="Hubbard S.S."/>
            <person name="Banfield J.F."/>
        </authorList>
    </citation>
    <scope>NUCLEOTIDE SEQUENCE [LARGE SCALE GENOMIC DNA]</scope>
</reference>
<dbReference type="InterPro" id="IPR035940">
    <property type="entry name" value="CAP_sf"/>
</dbReference>
<keyword evidence="1" id="KW-0472">Membrane</keyword>
<dbReference type="SUPFAM" id="SSF55797">
    <property type="entry name" value="PR-1-like"/>
    <property type="match status" value="1"/>
</dbReference>
<evidence type="ECO:0000259" key="2">
    <source>
        <dbReference type="Pfam" id="PF00188"/>
    </source>
</evidence>
<dbReference type="InterPro" id="IPR014044">
    <property type="entry name" value="CAP_dom"/>
</dbReference>
<dbReference type="STRING" id="1798392.A3A79_04400"/>
<dbReference type="AlphaFoldDB" id="A0A1F6AJF5"/>
<protein>
    <recommendedName>
        <fullName evidence="2">SCP domain-containing protein</fullName>
    </recommendedName>
</protein>
<accession>A0A1F6AJF5</accession>
<proteinExistence type="predicted"/>
<feature type="domain" description="SCP" evidence="2">
    <location>
        <begin position="66"/>
        <end position="173"/>
    </location>
</feature>
<dbReference type="CDD" id="cd05379">
    <property type="entry name" value="CAP_bacterial"/>
    <property type="match status" value="1"/>
</dbReference>
<gene>
    <name evidence="3" type="ORF">A3A79_04400</name>
</gene>
<sequence>MTSFVKHFFIPYSGNNHRAKAIHIDVLFVYLLLLIVFQNGLKLGHKIFPDVLGYATDIHVEQLLSGTNQKRQEQGLSPLNLNSELSAAAAAKAVDMFAKNYWAHNNPEGKTPWDFIVSSGYRYTVAGENLAKNFGNSGGVVDAWMASPTHRDNLLKESYRDVGFAVVNGVLNGEETTLVVQMFGSSTAKPVVQAPPPVAAVEVPDLAAQAPVAPPETVASAYEQVTKKPIINIPTLSREVAYLLLGIVMTVLVLDAWVVSRRKIVRFAGHNLAHFVFFAMVIIALSFIERGALI</sequence>
<evidence type="ECO:0000313" key="4">
    <source>
        <dbReference type="Proteomes" id="UP000178759"/>
    </source>
</evidence>
<dbReference type="Pfam" id="PF00188">
    <property type="entry name" value="CAP"/>
    <property type="match status" value="1"/>
</dbReference>
<dbReference type="Proteomes" id="UP000178759">
    <property type="component" value="Unassembled WGS sequence"/>
</dbReference>
<dbReference type="Gene3D" id="3.40.33.10">
    <property type="entry name" value="CAP"/>
    <property type="match status" value="1"/>
</dbReference>